<dbReference type="PRINTS" id="PR00344">
    <property type="entry name" value="BCTRLSENSOR"/>
</dbReference>
<name>A0A852S4J7_9ACTN</name>
<dbReference type="Pfam" id="PF07730">
    <property type="entry name" value="HisKA_3"/>
    <property type="match status" value="1"/>
</dbReference>
<evidence type="ECO:0000256" key="17">
    <source>
        <dbReference type="ARBA" id="ARBA00024827"/>
    </source>
</evidence>
<dbReference type="InterPro" id="IPR050482">
    <property type="entry name" value="Sensor_HK_TwoCompSys"/>
</dbReference>
<feature type="transmembrane region" description="Helical" evidence="19">
    <location>
        <begin position="118"/>
        <end position="141"/>
    </location>
</feature>
<comment type="caution">
    <text evidence="21">The sequence shown here is derived from an EMBL/GenBank/DDBJ whole genome shotgun (WGS) entry which is preliminary data.</text>
</comment>
<feature type="transmembrane region" description="Helical" evidence="19">
    <location>
        <begin position="16"/>
        <end position="37"/>
    </location>
</feature>
<keyword evidence="6" id="KW-0004">4Fe-4S</keyword>
<evidence type="ECO:0000256" key="12">
    <source>
        <dbReference type="ARBA" id="ARBA00022777"/>
    </source>
</evidence>
<evidence type="ECO:0000313" key="22">
    <source>
        <dbReference type="Proteomes" id="UP000582231"/>
    </source>
</evidence>
<dbReference type="GO" id="GO:0046872">
    <property type="term" value="F:metal ion binding"/>
    <property type="evidence" value="ECO:0007669"/>
    <property type="project" value="UniProtKB-KW"/>
</dbReference>
<evidence type="ECO:0000256" key="14">
    <source>
        <dbReference type="ARBA" id="ARBA00023004"/>
    </source>
</evidence>
<evidence type="ECO:0000256" key="2">
    <source>
        <dbReference type="ARBA" id="ARBA00001966"/>
    </source>
</evidence>
<dbReference type="GO" id="GO:0046983">
    <property type="term" value="F:protein dimerization activity"/>
    <property type="evidence" value="ECO:0007669"/>
    <property type="project" value="InterPro"/>
</dbReference>
<dbReference type="Gene3D" id="1.20.5.1930">
    <property type="match status" value="1"/>
</dbReference>
<evidence type="ECO:0000256" key="15">
    <source>
        <dbReference type="ARBA" id="ARBA00023012"/>
    </source>
</evidence>
<evidence type="ECO:0000256" key="8">
    <source>
        <dbReference type="ARBA" id="ARBA00022553"/>
    </source>
</evidence>
<keyword evidence="7" id="KW-0963">Cytoplasm</keyword>
<evidence type="ECO:0000256" key="3">
    <source>
        <dbReference type="ARBA" id="ARBA00004496"/>
    </source>
</evidence>
<dbReference type="GO" id="GO:0000155">
    <property type="term" value="F:phosphorelay sensor kinase activity"/>
    <property type="evidence" value="ECO:0007669"/>
    <property type="project" value="InterPro"/>
</dbReference>
<keyword evidence="12 21" id="KW-0418">Kinase</keyword>
<keyword evidence="10" id="KW-0479">Metal-binding</keyword>
<feature type="transmembrane region" description="Helical" evidence="19">
    <location>
        <begin position="57"/>
        <end position="75"/>
    </location>
</feature>
<keyword evidence="19" id="KW-0472">Membrane</keyword>
<proteinExistence type="predicted"/>
<dbReference type="Proteomes" id="UP000582231">
    <property type="component" value="Unassembled WGS sequence"/>
</dbReference>
<keyword evidence="15" id="KW-0902">Two-component regulatory system</keyword>
<evidence type="ECO:0000256" key="19">
    <source>
        <dbReference type="SAM" id="Phobius"/>
    </source>
</evidence>
<evidence type="ECO:0000256" key="6">
    <source>
        <dbReference type="ARBA" id="ARBA00022485"/>
    </source>
</evidence>
<dbReference type="AlphaFoldDB" id="A0A852S4J7"/>
<evidence type="ECO:0000313" key="21">
    <source>
        <dbReference type="EMBL" id="NYD33692.1"/>
    </source>
</evidence>
<sequence>MTVPVPQQADTRPRGLRAVAVLVVPALCVALVPLGAWLDMGAPETGPGPEIAGGPGWPWQSLGAALGVLAGIVLLHDRRQKFGWLLAFSGLFWALDGLSQSYVQAGLGASSAWPGMTFALWFLLRFTSYLTSVTAVVLLVFPTGRFLPGRWTPASWTAVAAMALSGVAFIVVPAEGDHALADLPTGVDADPTTLGFLTGHEPLVSSLGVALGAAGFVFSLLTVVVRYRRSHGLERDRMRWLLWSVVVIVAVVVVTLAVDVPGGSFLGAVSAAVVPPAAMTVAIVRPTLVPIQDLLSRTVVLAAILVVLVATDAAVLGMLTLVLDDELTQAQVVAVVLVVSVVLYGPLRQRLSAGIRRVMLGERGNRYDAVAGLASTLENTDDTVEQLAAVARAVASAFAVPFVSVEVDRGHGERLVTTFGDRPAEVRTLPITWRDTTIGRLVLPARGLRSRLSVRDEELLGDLVRQAATAARTSQLAEEVQRSRERLVTAREEERRRIRRDLHDGFGPALSGIVFQLEAARMTVDRDPARARGQLETISSQVQEVVADVRRLVHDLRPPALDDRGLVGALRQQAEHLAVPLDVTAPDDLRLPAAVEVAAYRIAGEALTNVARHADANGVRLLVETADDTLVLEVADDGRGIPADRAAGVGLASLRERAAELGGTTTISSPPGGGTVVRARLPLRSPA</sequence>
<comment type="function">
    <text evidence="17">Member of the two-component regulatory system NreB/NreC involved in the control of dissimilatory nitrate/nitrite reduction in response to oxygen. NreB functions as a direct oxygen sensor histidine kinase which is autophosphorylated, in the absence of oxygen, probably at the conserved histidine residue, and transfers its phosphate group probably to a conserved aspartate residue of NreC. NreB/NreC activates the expression of the nitrate (narGHJI) and nitrite (nir) reductase operons, as well as the putative nitrate transporter gene narT.</text>
</comment>
<dbReference type="EMBL" id="JACCBF010000001">
    <property type="protein sequence ID" value="NYD33692.1"/>
    <property type="molecule type" value="Genomic_DNA"/>
</dbReference>
<dbReference type="GO" id="GO:0016020">
    <property type="term" value="C:membrane"/>
    <property type="evidence" value="ECO:0007669"/>
    <property type="project" value="InterPro"/>
</dbReference>
<dbReference type="InterPro" id="IPR011712">
    <property type="entry name" value="Sig_transdc_His_kin_sub3_dim/P"/>
</dbReference>
<keyword evidence="11" id="KW-0547">Nucleotide-binding</keyword>
<dbReference type="CDD" id="cd16917">
    <property type="entry name" value="HATPase_UhpB-NarQ-NarX-like"/>
    <property type="match status" value="1"/>
</dbReference>
<keyword evidence="9" id="KW-0808">Transferase</keyword>
<dbReference type="GO" id="GO:0051539">
    <property type="term" value="F:4 iron, 4 sulfur cluster binding"/>
    <property type="evidence" value="ECO:0007669"/>
    <property type="project" value="UniProtKB-KW"/>
</dbReference>
<dbReference type="InterPro" id="IPR003594">
    <property type="entry name" value="HATPase_dom"/>
</dbReference>
<dbReference type="SUPFAM" id="SSF55874">
    <property type="entry name" value="ATPase domain of HSP90 chaperone/DNA topoisomerase II/histidine kinase"/>
    <property type="match status" value="1"/>
</dbReference>
<evidence type="ECO:0000256" key="18">
    <source>
        <dbReference type="ARBA" id="ARBA00030800"/>
    </source>
</evidence>
<reference evidence="21 22" key="1">
    <citation type="submission" date="2020-07" db="EMBL/GenBank/DDBJ databases">
        <title>Sequencing the genomes of 1000 actinobacteria strains.</title>
        <authorList>
            <person name="Klenk H.-P."/>
        </authorList>
    </citation>
    <scope>NUCLEOTIDE SEQUENCE [LARGE SCALE GENOMIC DNA]</scope>
    <source>
        <strain evidence="21 22">DSM 19082</strain>
    </source>
</reference>
<keyword evidence="13" id="KW-0067">ATP-binding</keyword>
<dbReference type="InterPro" id="IPR036890">
    <property type="entry name" value="HATPase_C_sf"/>
</dbReference>
<feature type="transmembrane region" description="Helical" evidence="19">
    <location>
        <begin position="264"/>
        <end position="288"/>
    </location>
</feature>
<keyword evidence="14" id="KW-0408">Iron</keyword>
<feature type="transmembrane region" description="Helical" evidence="19">
    <location>
        <begin position="329"/>
        <end position="347"/>
    </location>
</feature>
<dbReference type="EC" id="2.7.13.3" evidence="4"/>
<evidence type="ECO:0000256" key="16">
    <source>
        <dbReference type="ARBA" id="ARBA00023014"/>
    </source>
</evidence>
<accession>A0A852S4J7</accession>
<dbReference type="PROSITE" id="PS50109">
    <property type="entry name" value="HIS_KIN"/>
    <property type="match status" value="1"/>
</dbReference>
<dbReference type="GO" id="GO:0005524">
    <property type="term" value="F:ATP binding"/>
    <property type="evidence" value="ECO:0007669"/>
    <property type="project" value="UniProtKB-KW"/>
</dbReference>
<evidence type="ECO:0000256" key="1">
    <source>
        <dbReference type="ARBA" id="ARBA00000085"/>
    </source>
</evidence>
<dbReference type="RefSeq" id="WP_179729698.1">
    <property type="nucleotide sequence ID" value="NZ_BAABEF010000001.1"/>
</dbReference>
<evidence type="ECO:0000256" key="7">
    <source>
        <dbReference type="ARBA" id="ARBA00022490"/>
    </source>
</evidence>
<evidence type="ECO:0000256" key="9">
    <source>
        <dbReference type="ARBA" id="ARBA00022679"/>
    </source>
</evidence>
<keyword evidence="19" id="KW-1133">Transmembrane helix</keyword>
<evidence type="ECO:0000256" key="10">
    <source>
        <dbReference type="ARBA" id="ARBA00022723"/>
    </source>
</evidence>
<feature type="transmembrane region" description="Helical" evidence="19">
    <location>
        <begin position="82"/>
        <end position="98"/>
    </location>
</feature>
<dbReference type="PANTHER" id="PTHR24421">
    <property type="entry name" value="NITRATE/NITRITE SENSOR PROTEIN NARX-RELATED"/>
    <property type="match status" value="1"/>
</dbReference>
<dbReference type="SMART" id="SM00387">
    <property type="entry name" value="HATPase_c"/>
    <property type="match status" value="1"/>
</dbReference>
<evidence type="ECO:0000256" key="4">
    <source>
        <dbReference type="ARBA" id="ARBA00012438"/>
    </source>
</evidence>
<comment type="cofactor">
    <cofactor evidence="2">
        <name>[4Fe-4S] cluster</name>
        <dbReference type="ChEBI" id="CHEBI:49883"/>
    </cofactor>
</comment>
<evidence type="ECO:0000256" key="13">
    <source>
        <dbReference type="ARBA" id="ARBA00022840"/>
    </source>
</evidence>
<feature type="transmembrane region" description="Helical" evidence="19">
    <location>
        <begin position="300"/>
        <end position="323"/>
    </location>
</feature>
<evidence type="ECO:0000259" key="20">
    <source>
        <dbReference type="PROSITE" id="PS50109"/>
    </source>
</evidence>
<feature type="domain" description="Histidine kinase" evidence="20">
    <location>
        <begin position="501"/>
        <end position="685"/>
    </location>
</feature>
<dbReference type="InterPro" id="IPR004358">
    <property type="entry name" value="Sig_transdc_His_kin-like_C"/>
</dbReference>
<gene>
    <name evidence="21" type="ORF">BJ958_005238</name>
</gene>
<keyword evidence="22" id="KW-1185">Reference proteome</keyword>
<comment type="catalytic activity">
    <reaction evidence="1">
        <text>ATP + protein L-histidine = ADP + protein N-phospho-L-histidine.</text>
        <dbReference type="EC" id="2.7.13.3"/>
    </reaction>
</comment>
<dbReference type="Pfam" id="PF02518">
    <property type="entry name" value="HATPase_c"/>
    <property type="match status" value="1"/>
</dbReference>
<feature type="transmembrane region" description="Helical" evidence="19">
    <location>
        <begin position="240"/>
        <end position="258"/>
    </location>
</feature>
<evidence type="ECO:0000256" key="5">
    <source>
        <dbReference type="ARBA" id="ARBA00017322"/>
    </source>
</evidence>
<dbReference type="PANTHER" id="PTHR24421:SF10">
    <property type="entry name" value="NITRATE_NITRITE SENSOR PROTEIN NARQ"/>
    <property type="match status" value="1"/>
</dbReference>
<keyword evidence="16" id="KW-0411">Iron-sulfur</keyword>
<dbReference type="GO" id="GO:0005737">
    <property type="term" value="C:cytoplasm"/>
    <property type="evidence" value="ECO:0007669"/>
    <property type="project" value="UniProtKB-SubCell"/>
</dbReference>
<evidence type="ECO:0000256" key="11">
    <source>
        <dbReference type="ARBA" id="ARBA00022741"/>
    </source>
</evidence>
<feature type="transmembrane region" description="Helical" evidence="19">
    <location>
        <begin position="153"/>
        <end position="174"/>
    </location>
</feature>
<organism evidence="21 22">
    <name type="scientific">Nocardioides kongjuensis</name>
    <dbReference type="NCBI Taxonomy" id="349522"/>
    <lineage>
        <taxon>Bacteria</taxon>
        <taxon>Bacillati</taxon>
        <taxon>Actinomycetota</taxon>
        <taxon>Actinomycetes</taxon>
        <taxon>Propionibacteriales</taxon>
        <taxon>Nocardioidaceae</taxon>
        <taxon>Nocardioides</taxon>
    </lineage>
</organism>
<protein>
    <recommendedName>
        <fullName evidence="5">Oxygen sensor histidine kinase NreB</fullName>
        <ecNumber evidence="4">2.7.13.3</ecNumber>
    </recommendedName>
    <alternativeName>
        <fullName evidence="18">Nitrogen regulation protein B</fullName>
    </alternativeName>
</protein>
<comment type="subcellular location">
    <subcellularLocation>
        <location evidence="3">Cytoplasm</location>
    </subcellularLocation>
</comment>
<dbReference type="Gene3D" id="3.30.565.10">
    <property type="entry name" value="Histidine kinase-like ATPase, C-terminal domain"/>
    <property type="match status" value="1"/>
</dbReference>
<feature type="transmembrane region" description="Helical" evidence="19">
    <location>
        <begin position="203"/>
        <end position="228"/>
    </location>
</feature>
<dbReference type="InterPro" id="IPR005467">
    <property type="entry name" value="His_kinase_dom"/>
</dbReference>
<keyword evidence="8" id="KW-0597">Phosphoprotein</keyword>
<keyword evidence="19" id="KW-0812">Transmembrane</keyword>